<reference evidence="28" key="3">
    <citation type="submission" date="2025-09" db="UniProtKB">
        <authorList>
            <consortium name="Ensembl"/>
        </authorList>
    </citation>
    <scope>IDENTIFICATION</scope>
    <source>
        <strain evidence="28">Thorbecke</strain>
    </source>
</reference>
<dbReference type="SUPFAM" id="SSF160240">
    <property type="entry name" value="Cation efflux protein cytoplasmic domain-like"/>
    <property type="match status" value="1"/>
</dbReference>
<dbReference type="GO" id="GO:0010043">
    <property type="term" value="P:response to zinc ion"/>
    <property type="evidence" value="ECO:0007669"/>
    <property type="project" value="TreeGrafter"/>
</dbReference>
<keyword evidence="11" id="KW-0862">Zinc</keyword>
<dbReference type="GO" id="GO:0005385">
    <property type="term" value="F:zinc ion transmembrane transporter activity"/>
    <property type="evidence" value="ECO:0007669"/>
    <property type="project" value="Ensembl"/>
</dbReference>
<evidence type="ECO:0000256" key="16">
    <source>
        <dbReference type="ARBA" id="ARBA00023136"/>
    </source>
</evidence>
<evidence type="ECO:0000256" key="3">
    <source>
        <dbReference type="ARBA" id="ARBA00004644"/>
    </source>
</evidence>
<keyword evidence="5" id="KW-0813">Transport</keyword>
<dbReference type="GO" id="GO:0005765">
    <property type="term" value="C:lysosomal membrane"/>
    <property type="evidence" value="ECO:0007669"/>
    <property type="project" value="UniProtKB-SubCell"/>
</dbReference>
<protein>
    <recommendedName>
        <fullName evidence="21">Probable proton-coupled zinc antiporter SLC30A3</fullName>
    </recommendedName>
    <alternativeName>
        <fullName evidence="23">Solute carrier family 30 member 3</fullName>
    </alternativeName>
    <alternativeName>
        <fullName evidence="22">Zinc transporter 3</fullName>
    </alternativeName>
</protein>
<dbReference type="InterPro" id="IPR058533">
    <property type="entry name" value="Cation_efflux_TM"/>
</dbReference>
<evidence type="ECO:0000256" key="22">
    <source>
        <dbReference type="ARBA" id="ARBA00042040"/>
    </source>
</evidence>
<dbReference type="Bgee" id="ENSOCUG00000017021">
    <property type="expression patterns" value="Expressed in brain and 11 other cell types or tissues"/>
</dbReference>
<evidence type="ECO:0000256" key="12">
    <source>
        <dbReference type="ARBA" id="ARBA00022906"/>
    </source>
</evidence>
<dbReference type="EMBL" id="AAGW02005690">
    <property type="status" value="NOT_ANNOTATED_CDS"/>
    <property type="molecule type" value="Genomic_DNA"/>
</dbReference>
<feature type="region of interest" description="Disordered" evidence="25">
    <location>
        <begin position="121"/>
        <end position="235"/>
    </location>
</feature>
<dbReference type="Ensembl" id="ENSOCUT00000041730.1">
    <property type="protein sequence ID" value="ENSOCUP00000044152.1"/>
    <property type="gene ID" value="ENSOCUG00000017021.4"/>
</dbReference>
<reference evidence="28" key="2">
    <citation type="submission" date="2025-08" db="UniProtKB">
        <authorList>
            <consortium name="Ensembl"/>
        </authorList>
    </citation>
    <scope>IDENTIFICATION</scope>
    <source>
        <strain evidence="28">Thorbecke</strain>
    </source>
</reference>
<dbReference type="GO" id="GO:0015297">
    <property type="term" value="F:antiporter activity"/>
    <property type="evidence" value="ECO:0007669"/>
    <property type="project" value="UniProtKB-KW"/>
</dbReference>
<evidence type="ECO:0000256" key="15">
    <source>
        <dbReference type="ARBA" id="ARBA00023065"/>
    </source>
</evidence>
<reference evidence="28 29" key="1">
    <citation type="journal article" date="2011" name="Nature">
        <title>A high-resolution map of human evolutionary constraint using 29 mammals.</title>
        <authorList>
            <person name="Lindblad-Toh K."/>
            <person name="Garber M."/>
            <person name="Zuk O."/>
            <person name="Lin M.F."/>
            <person name="Parker B.J."/>
            <person name="Washietl S."/>
            <person name="Kheradpour P."/>
            <person name="Ernst J."/>
            <person name="Jordan G."/>
            <person name="Mauceli E."/>
            <person name="Ward L.D."/>
            <person name="Lowe C.B."/>
            <person name="Holloway A.K."/>
            <person name="Clamp M."/>
            <person name="Gnerre S."/>
            <person name="Alfoldi J."/>
            <person name="Beal K."/>
            <person name="Chang J."/>
            <person name="Clawson H."/>
            <person name="Cuff J."/>
            <person name="Di Palma F."/>
            <person name="Fitzgerald S."/>
            <person name="Flicek P."/>
            <person name="Guttman M."/>
            <person name="Hubisz M.J."/>
            <person name="Jaffe D.B."/>
            <person name="Jungreis I."/>
            <person name="Kent W.J."/>
            <person name="Kostka D."/>
            <person name="Lara M."/>
            <person name="Martins A.L."/>
            <person name="Massingham T."/>
            <person name="Moltke I."/>
            <person name="Raney B.J."/>
            <person name="Rasmussen M.D."/>
            <person name="Robinson J."/>
            <person name="Stark A."/>
            <person name="Vilella A.J."/>
            <person name="Wen J."/>
            <person name="Xie X."/>
            <person name="Zody M.C."/>
            <person name="Baldwin J."/>
            <person name="Bloom T."/>
            <person name="Chin C.W."/>
            <person name="Heiman D."/>
            <person name="Nicol R."/>
            <person name="Nusbaum C."/>
            <person name="Young S."/>
            <person name="Wilkinson J."/>
            <person name="Worley K.C."/>
            <person name="Kovar C.L."/>
            <person name="Muzny D.M."/>
            <person name="Gibbs R.A."/>
            <person name="Cree A."/>
            <person name="Dihn H.H."/>
            <person name="Fowler G."/>
            <person name="Jhangiani S."/>
            <person name="Joshi V."/>
            <person name="Lee S."/>
            <person name="Lewis L.R."/>
            <person name="Nazareth L.V."/>
            <person name="Okwuonu G."/>
            <person name="Santibanez J."/>
            <person name="Warren W.C."/>
            <person name="Mardis E.R."/>
            <person name="Weinstock G.M."/>
            <person name="Wilson R.K."/>
            <person name="Delehaunty K."/>
            <person name="Dooling D."/>
            <person name="Fronik C."/>
            <person name="Fulton L."/>
            <person name="Fulton B."/>
            <person name="Graves T."/>
            <person name="Minx P."/>
            <person name="Sodergren E."/>
            <person name="Birney E."/>
            <person name="Margulies E.H."/>
            <person name="Herrero J."/>
            <person name="Green E.D."/>
            <person name="Haussler D."/>
            <person name="Siepel A."/>
            <person name="Goldman N."/>
            <person name="Pollard K.S."/>
            <person name="Pedersen J.S."/>
            <person name="Lander E.S."/>
            <person name="Kellis M."/>
        </authorList>
    </citation>
    <scope>NUCLEOTIDE SEQUENCE [LARGE SCALE GENOMIC DNA]</scope>
    <source>
        <strain evidence="28 29">Thorbecke inbred</strain>
    </source>
</reference>
<keyword evidence="7" id="KW-0771">Synaptosome</keyword>
<keyword evidence="18" id="KW-0968">Cytoplasmic vesicle</keyword>
<keyword evidence="10" id="KW-0967">Endosome</keyword>
<sequence>MPPRRPARVGVPWTKVDGDIPSLEELRLSLMGGAGRRARLVLGGRGYRHGAFSRTRVVGHSRRPHRTRAPGNGARAMGAGLPGRGLGVGGRPGSLEAGLEELAPRWAGPRRPRDLRFGIRAPQSPQFPPHWWPHDPAGSTGVGGPLGLGAGPAPPVPPSVGPGRSRQRRGHGALSGGRGLGDHSPGEPPGPWRRGRRPTLEESLHRTLRAPPRGAESCGDGLPPLPQGPRAAAGPHLGEAAGAEAAVRRLRRVLRLHGRGGGRMAFVLHQAGPPHSHGSRGPEYAPLEDESAQPLPLGNTSVRAAFVHVLGDLLQSLGVLAASILIYFKPQYKAADPISTFLFSICALGSTAPTLRDVLRILMEGTPRSIGFEPVRDTLLSVPGVRATHELHLWALTLTYHVASAHLAIDSGADPEAVLAEASSRLHSRFGFSSCTLQVEQYRPEMAQCLRCREPPQA</sequence>
<dbReference type="NCBIfam" id="TIGR01297">
    <property type="entry name" value="CDF"/>
    <property type="match status" value="1"/>
</dbReference>
<keyword evidence="9" id="KW-0479">Metal-binding</keyword>
<feature type="compositionally biased region" description="Gly residues" evidence="25">
    <location>
        <begin position="140"/>
        <end position="150"/>
    </location>
</feature>
<evidence type="ECO:0000256" key="24">
    <source>
        <dbReference type="ARBA" id="ARBA00048349"/>
    </source>
</evidence>
<evidence type="ECO:0000256" key="19">
    <source>
        <dbReference type="ARBA" id="ARBA00034102"/>
    </source>
</evidence>
<keyword evidence="8" id="KW-0812">Transmembrane</keyword>
<evidence type="ECO:0000256" key="8">
    <source>
        <dbReference type="ARBA" id="ARBA00022692"/>
    </source>
</evidence>
<comment type="subcellular location">
    <subcellularLocation>
        <location evidence="3">Cytoplasmic vesicle</location>
        <location evidence="3">Secretory vesicle</location>
        <location evidence="3">Synaptic vesicle membrane</location>
        <topology evidence="3">Multi-pass membrane protein</topology>
    </subcellularLocation>
    <subcellularLocation>
        <location evidence="1">Late endosome membrane</location>
        <topology evidence="1">Multi-pass membrane protein</topology>
    </subcellularLocation>
    <subcellularLocation>
        <location evidence="2">Lysosome membrane</location>
        <topology evidence="2">Multi-pass membrane protein</topology>
    </subcellularLocation>
    <subcellularLocation>
        <location evidence="19">Synapse</location>
        <location evidence="19">Synaptosome</location>
    </subcellularLocation>
</comment>
<evidence type="ECO:0000256" key="25">
    <source>
        <dbReference type="SAM" id="MobiDB-lite"/>
    </source>
</evidence>
<comment type="function">
    <text evidence="20">Probable proton-coupled zinc ion antiporter mediating the import of zinc from cytoplasm into synaptic vesicles and participating to cellular zinc ion homeostasis in the brain.</text>
</comment>
<dbReference type="Pfam" id="PF16916">
    <property type="entry name" value="ZT_dimer"/>
    <property type="match status" value="1"/>
</dbReference>
<evidence type="ECO:0000256" key="20">
    <source>
        <dbReference type="ARBA" id="ARBA00037129"/>
    </source>
</evidence>
<evidence type="ECO:0000313" key="28">
    <source>
        <dbReference type="Ensembl" id="ENSOCUP00000044152.1"/>
    </source>
</evidence>
<evidence type="ECO:0000256" key="5">
    <source>
        <dbReference type="ARBA" id="ARBA00022448"/>
    </source>
</evidence>
<dbReference type="Pfam" id="PF01545">
    <property type="entry name" value="Cation_efflux"/>
    <property type="match status" value="1"/>
</dbReference>
<accession>A0A5F9DFN5</accession>
<keyword evidence="15" id="KW-0406">Ion transport</keyword>
<evidence type="ECO:0000256" key="17">
    <source>
        <dbReference type="ARBA" id="ARBA00023228"/>
    </source>
</evidence>
<keyword evidence="13" id="KW-1133">Transmembrane helix</keyword>
<evidence type="ECO:0000259" key="26">
    <source>
        <dbReference type="Pfam" id="PF01545"/>
    </source>
</evidence>
<dbReference type="PANTHER" id="PTHR11562:SF30">
    <property type="entry name" value="PROTON-COUPLED ZINC ANTIPORTER SLC30A3-RELATED"/>
    <property type="match status" value="1"/>
</dbReference>
<dbReference type="Proteomes" id="UP000001811">
    <property type="component" value="Chromosome 2"/>
</dbReference>
<dbReference type="STRING" id="9986.ENSOCUP00000044152"/>
<evidence type="ECO:0000313" key="29">
    <source>
        <dbReference type="Proteomes" id="UP000001811"/>
    </source>
</evidence>
<dbReference type="InterPro" id="IPR027470">
    <property type="entry name" value="Cation_efflux_CTD"/>
</dbReference>
<evidence type="ECO:0000256" key="6">
    <source>
        <dbReference type="ARBA" id="ARBA00022449"/>
    </source>
</evidence>
<feature type="domain" description="Cation efflux protein transmembrane" evidence="26">
    <location>
        <begin position="277"/>
        <end position="363"/>
    </location>
</feature>
<dbReference type="InterPro" id="IPR036837">
    <property type="entry name" value="Cation_efflux_CTD_sf"/>
</dbReference>
<dbReference type="GO" id="GO:0030672">
    <property type="term" value="C:synaptic vesicle membrane"/>
    <property type="evidence" value="ECO:0007669"/>
    <property type="project" value="UniProtKB-SubCell"/>
</dbReference>
<keyword evidence="6" id="KW-0050">Antiport</keyword>
<comment type="similarity">
    <text evidence="4">Belongs to the cation diffusion facilitator (CDF) transporter (TC 2.A.4) family. SLC30A subfamily.</text>
</comment>
<feature type="compositionally biased region" description="Basic residues" evidence="25">
    <location>
        <begin position="57"/>
        <end position="68"/>
    </location>
</feature>
<evidence type="ECO:0000256" key="4">
    <source>
        <dbReference type="ARBA" id="ARBA00008873"/>
    </source>
</evidence>
<proteinExistence type="inferred from homology"/>
<dbReference type="PANTHER" id="PTHR11562">
    <property type="entry name" value="CATION EFFLUX PROTEIN/ ZINC TRANSPORTER"/>
    <property type="match status" value="1"/>
</dbReference>
<dbReference type="GO" id="GO:0031902">
    <property type="term" value="C:late endosome membrane"/>
    <property type="evidence" value="ECO:0007669"/>
    <property type="project" value="UniProtKB-SubCell"/>
</dbReference>
<dbReference type="SUPFAM" id="SSF161111">
    <property type="entry name" value="Cation efflux protein transmembrane domain-like"/>
    <property type="match status" value="1"/>
</dbReference>
<dbReference type="InParanoid" id="A0A5F9DFN5"/>
<evidence type="ECO:0000256" key="11">
    <source>
        <dbReference type="ARBA" id="ARBA00022833"/>
    </source>
</evidence>
<dbReference type="GO" id="GO:0043005">
    <property type="term" value="C:neuron projection"/>
    <property type="evidence" value="ECO:0007669"/>
    <property type="project" value="UniProtKB-KW"/>
</dbReference>
<keyword evidence="29" id="KW-1185">Reference proteome</keyword>
<organism evidence="28 29">
    <name type="scientific">Oryctolagus cuniculus</name>
    <name type="common">Rabbit</name>
    <dbReference type="NCBI Taxonomy" id="9986"/>
    <lineage>
        <taxon>Eukaryota</taxon>
        <taxon>Metazoa</taxon>
        <taxon>Chordata</taxon>
        <taxon>Craniata</taxon>
        <taxon>Vertebrata</taxon>
        <taxon>Euteleostomi</taxon>
        <taxon>Mammalia</taxon>
        <taxon>Eutheria</taxon>
        <taxon>Euarchontoglires</taxon>
        <taxon>Glires</taxon>
        <taxon>Lagomorpha</taxon>
        <taxon>Leporidae</taxon>
        <taxon>Oryctolagus</taxon>
    </lineage>
</organism>
<evidence type="ECO:0000256" key="7">
    <source>
        <dbReference type="ARBA" id="ARBA00022599"/>
    </source>
</evidence>
<name>A0A5F9DFN5_RABIT</name>
<keyword evidence="12" id="KW-0864">Zinc transport</keyword>
<dbReference type="GO" id="GO:0140916">
    <property type="term" value="P:zinc ion import into lysosome"/>
    <property type="evidence" value="ECO:0007669"/>
    <property type="project" value="Ensembl"/>
</dbReference>
<evidence type="ECO:0000259" key="27">
    <source>
        <dbReference type="Pfam" id="PF16916"/>
    </source>
</evidence>
<evidence type="ECO:0000256" key="10">
    <source>
        <dbReference type="ARBA" id="ARBA00022753"/>
    </source>
</evidence>
<dbReference type="GeneTree" id="ENSGT00940000161480"/>
<evidence type="ECO:0000256" key="21">
    <source>
        <dbReference type="ARBA" id="ARBA00040652"/>
    </source>
</evidence>
<evidence type="ECO:0000256" key="18">
    <source>
        <dbReference type="ARBA" id="ARBA00023329"/>
    </source>
</evidence>
<feature type="region of interest" description="Disordered" evidence="25">
    <location>
        <begin position="56"/>
        <end position="84"/>
    </location>
</feature>
<evidence type="ECO:0000256" key="14">
    <source>
        <dbReference type="ARBA" id="ARBA00023018"/>
    </source>
</evidence>
<feature type="domain" description="Cation efflux protein cytoplasmic" evidence="27">
    <location>
        <begin position="369"/>
        <end position="442"/>
    </location>
</feature>
<evidence type="ECO:0000256" key="13">
    <source>
        <dbReference type="ARBA" id="ARBA00022989"/>
    </source>
</evidence>
<dbReference type="InterPro" id="IPR002524">
    <property type="entry name" value="Cation_efflux"/>
</dbReference>
<keyword evidence="17" id="KW-0458">Lysosome</keyword>
<dbReference type="InterPro" id="IPR050681">
    <property type="entry name" value="CDF/SLC30A"/>
</dbReference>
<dbReference type="InterPro" id="IPR027469">
    <property type="entry name" value="Cation_efflux_TMD_sf"/>
</dbReference>
<evidence type="ECO:0000256" key="2">
    <source>
        <dbReference type="ARBA" id="ARBA00004155"/>
    </source>
</evidence>
<dbReference type="AlphaFoldDB" id="A0A5F9DFN5"/>
<dbReference type="GO" id="GO:0046872">
    <property type="term" value="F:metal ion binding"/>
    <property type="evidence" value="ECO:0007669"/>
    <property type="project" value="UniProtKB-KW"/>
</dbReference>
<dbReference type="Gene3D" id="1.20.1510.10">
    <property type="entry name" value="Cation efflux protein transmembrane domain"/>
    <property type="match status" value="1"/>
</dbReference>
<dbReference type="GO" id="GO:0005886">
    <property type="term" value="C:plasma membrane"/>
    <property type="evidence" value="ECO:0007669"/>
    <property type="project" value="TreeGrafter"/>
</dbReference>
<evidence type="ECO:0000256" key="23">
    <source>
        <dbReference type="ARBA" id="ARBA00042216"/>
    </source>
</evidence>
<gene>
    <name evidence="28" type="primary">SLC30A3</name>
</gene>
<evidence type="ECO:0000256" key="1">
    <source>
        <dbReference type="ARBA" id="ARBA00004107"/>
    </source>
</evidence>
<evidence type="ECO:0000256" key="9">
    <source>
        <dbReference type="ARBA" id="ARBA00022723"/>
    </source>
</evidence>
<keyword evidence="14" id="KW-0770">Synapse</keyword>
<comment type="catalytic activity">
    <reaction evidence="24">
        <text>Zn(2+)(in) + 2 H(+)(out) = Zn(2+)(out) + 2 H(+)(in)</text>
        <dbReference type="Rhea" id="RHEA:72627"/>
        <dbReference type="ChEBI" id="CHEBI:15378"/>
        <dbReference type="ChEBI" id="CHEBI:29105"/>
    </reaction>
</comment>
<keyword evidence="16" id="KW-0472">Membrane</keyword>